<evidence type="ECO:0000256" key="6">
    <source>
        <dbReference type="ARBA" id="ARBA00023289"/>
    </source>
</evidence>
<keyword evidence="2" id="KW-0964">Secreted</keyword>
<evidence type="ECO:0000256" key="3">
    <source>
        <dbReference type="ARBA" id="ARBA00023044"/>
    </source>
</evidence>
<keyword evidence="5" id="KW-0449">Lipoprotein</keyword>
<dbReference type="RefSeq" id="WP_244709466.1">
    <property type="nucleotide sequence ID" value="NZ_CP095073.1"/>
</dbReference>
<evidence type="ECO:0000256" key="8">
    <source>
        <dbReference type="ARBA" id="ARBA00029545"/>
    </source>
</evidence>
<evidence type="ECO:0000256" key="2">
    <source>
        <dbReference type="ARBA" id="ARBA00022525"/>
    </source>
</evidence>
<comment type="subcellular location">
    <subcellularLocation>
        <location evidence="1">Secreted</location>
    </subcellularLocation>
</comment>
<gene>
    <name evidence="10" type="primary">comX</name>
    <name evidence="10" type="ORF">MUN89_18965</name>
</gene>
<name>A0ABY4EIG2_9BACI</name>
<keyword evidence="4" id="KW-0178">Competence</keyword>
<evidence type="ECO:0000256" key="4">
    <source>
        <dbReference type="ARBA" id="ARBA00023287"/>
    </source>
</evidence>
<keyword evidence="3" id="KW-0588">Pheromone</keyword>
<proteinExistence type="predicted"/>
<dbReference type="EMBL" id="CP095073">
    <property type="protein sequence ID" value="UOQ43924.1"/>
    <property type="molecule type" value="Genomic_DNA"/>
</dbReference>
<dbReference type="Pfam" id="PF05952">
    <property type="entry name" value="ComX"/>
    <property type="match status" value="1"/>
</dbReference>
<accession>A0ABY4EIG2</accession>
<sequence>MLKNMMEYVGNHPNLLEKLENGQLSLVGVSELEKTALLDVLRDEDQNGLNIEMCYWK</sequence>
<keyword evidence="6" id="KW-0636">Prenylation</keyword>
<dbReference type="InterPro" id="IPR009233">
    <property type="entry name" value="Competence_ComX_Bacillus"/>
</dbReference>
<reference evidence="10 11" key="1">
    <citation type="submission" date="2022-04" db="EMBL/GenBank/DDBJ databases">
        <title>Halobacillus sp. isolated from saltern.</title>
        <authorList>
            <person name="Won M."/>
            <person name="Lee C.-M."/>
            <person name="Woen H.-Y."/>
            <person name="Kwon S.-W."/>
        </authorList>
    </citation>
    <scope>NUCLEOTIDE SEQUENCE [LARGE SCALE GENOMIC DNA]</scope>
    <source>
        <strain evidence="10 11">SSBR10-3</strain>
    </source>
</reference>
<comment type="subunit">
    <text evidence="7">Interacts directly with the sensor histidine kinase ComP and stimulates its activity.</text>
</comment>
<evidence type="ECO:0000256" key="1">
    <source>
        <dbReference type="ARBA" id="ARBA00004613"/>
    </source>
</evidence>
<organism evidence="10 11">
    <name type="scientific">Halobacillus salinarum</name>
    <dbReference type="NCBI Taxonomy" id="2932257"/>
    <lineage>
        <taxon>Bacteria</taxon>
        <taxon>Bacillati</taxon>
        <taxon>Bacillota</taxon>
        <taxon>Bacilli</taxon>
        <taxon>Bacillales</taxon>
        <taxon>Bacillaceae</taxon>
        <taxon>Halobacillus</taxon>
    </lineage>
</organism>
<protein>
    <recommendedName>
        <fullName evidence="8">ComX pheromone</fullName>
    </recommendedName>
    <alternativeName>
        <fullName evidence="9">Competence pheromone</fullName>
    </alternativeName>
</protein>
<keyword evidence="11" id="KW-1185">Reference proteome</keyword>
<evidence type="ECO:0000256" key="5">
    <source>
        <dbReference type="ARBA" id="ARBA00023288"/>
    </source>
</evidence>
<evidence type="ECO:0000256" key="9">
    <source>
        <dbReference type="ARBA" id="ARBA00030321"/>
    </source>
</evidence>
<evidence type="ECO:0000313" key="11">
    <source>
        <dbReference type="Proteomes" id="UP000831787"/>
    </source>
</evidence>
<evidence type="ECO:0000313" key="10">
    <source>
        <dbReference type="EMBL" id="UOQ43924.1"/>
    </source>
</evidence>
<evidence type="ECO:0000256" key="7">
    <source>
        <dbReference type="ARBA" id="ARBA00029483"/>
    </source>
</evidence>
<dbReference type="Proteomes" id="UP000831787">
    <property type="component" value="Chromosome"/>
</dbReference>